<dbReference type="PROSITE" id="PS50975">
    <property type="entry name" value="ATP_GRASP"/>
    <property type="match status" value="1"/>
</dbReference>
<feature type="binding site" evidence="7">
    <location>
        <position position="154"/>
    </location>
    <ligand>
        <name>ATP</name>
        <dbReference type="ChEBI" id="CHEBI:30616"/>
    </ligand>
</feature>
<dbReference type="SUPFAM" id="SSF51246">
    <property type="entry name" value="Rudiment single hybrid motif"/>
    <property type="match status" value="1"/>
</dbReference>
<dbReference type="Pfam" id="PF02222">
    <property type="entry name" value="ATP-grasp"/>
    <property type="match status" value="1"/>
</dbReference>
<reference evidence="9" key="1">
    <citation type="submission" date="2020-08" db="EMBL/GenBank/DDBJ databases">
        <title>Sequencing the genomes of 1000 actinobacteria strains.</title>
        <authorList>
            <person name="Klenk H.-P."/>
        </authorList>
    </citation>
    <scope>NUCLEOTIDE SEQUENCE</scope>
    <source>
        <strain evidence="9">DSM 10695</strain>
    </source>
</reference>
<dbReference type="PANTHER" id="PTHR43055">
    <property type="entry name" value="FORMATE-DEPENDENT PHOSPHORIBOSYLGLYCINAMIDE FORMYLTRANSFERASE"/>
    <property type="match status" value="1"/>
</dbReference>
<feature type="binding site" evidence="7">
    <location>
        <begin position="194"/>
        <end position="197"/>
    </location>
    <ligand>
        <name>ATP</name>
        <dbReference type="ChEBI" id="CHEBI:30616"/>
    </ligand>
</feature>
<dbReference type="Pfam" id="PF22660">
    <property type="entry name" value="RS_preATP-grasp-like"/>
    <property type="match status" value="1"/>
</dbReference>
<evidence type="ECO:0000256" key="3">
    <source>
        <dbReference type="ARBA" id="ARBA00022741"/>
    </source>
</evidence>
<keyword evidence="9" id="KW-0808">Transferase</keyword>
<sequence length="412" mass="43525">MTPSRPASTPRRILLLGSGELGKEVAISLKRLGREVIAVDSYPDAPAMQVADSHAVIDMTDPDALRALVERVAPDLVVPEVEAIATRVLVEMETRSGLRVVPTANAVLATMDRQRIRALAAGLEGVRTSAFAFASSAQEIREALEITGMPAFVKPTMSSSGHGQSRITSIDEAEAAWRKALDGARSTTGRVIVEEEVRFDSEITLLTVRSLDPASGEVVTSFAAPIGHRQVDGDYVESWQPAEISPLALAQCQEMARTVTTALTASGPGPGLGLFGVEFFIAGDRAWFSELSPRPHDTGMTTMITQDQSEFDLHARAILGLPADPAATTAGASAVITSTRAVADPEYRGIGRALSLADDLRIFGKPVSRAGRRLGVALAKAGTTARARQRARAGAKAIEVVEAAALTEGDAR</sequence>
<dbReference type="AlphaFoldDB" id="A0A923E4F5"/>
<dbReference type="GO" id="GO:0006189">
    <property type="term" value="P:'de novo' IMP biosynthetic process"/>
    <property type="evidence" value="ECO:0007669"/>
    <property type="project" value="UniProtKB-UniRule"/>
</dbReference>
<dbReference type="InterPro" id="IPR013815">
    <property type="entry name" value="ATP_grasp_subdomain_1"/>
</dbReference>
<dbReference type="Gene3D" id="3.40.50.20">
    <property type="match status" value="1"/>
</dbReference>
<evidence type="ECO:0000256" key="2">
    <source>
        <dbReference type="ARBA" id="ARBA00022723"/>
    </source>
</evidence>
<feature type="binding site" evidence="7">
    <location>
        <position position="113"/>
    </location>
    <ligand>
        <name>ATP</name>
        <dbReference type="ChEBI" id="CHEBI:30616"/>
    </ligand>
</feature>
<dbReference type="GO" id="GO:0005829">
    <property type="term" value="C:cytosol"/>
    <property type="evidence" value="ECO:0007669"/>
    <property type="project" value="TreeGrafter"/>
</dbReference>
<keyword evidence="10" id="KW-1185">Reference proteome</keyword>
<organism evidence="9 10">
    <name type="scientific">Schaalia hyovaginalis</name>
    <dbReference type="NCBI Taxonomy" id="29316"/>
    <lineage>
        <taxon>Bacteria</taxon>
        <taxon>Bacillati</taxon>
        <taxon>Actinomycetota</taxon>
        <taxon>Actinomycetes</taxon>
        <taxon>Actinomycetales</taxon>
        <taxon>Actinomycetaceae</taxon>
        <taxon>Schaalia</taxon>
    </lineage>
</organism>
<dbReference type="EC" id="6.3.1.21" evidence="7"/>
<keyword evidence="1 7" id="KW-0436">Ligase</keyword>
<dbReference type="GO" id="GO:0000287">
    <property type="term" value="F:magnesium ion binding"/>
    <property type="evidence" value="ECO:0007669"/>
    <property type="project" value="InterPro"/>
</dbReference>
<comment type="similarity">
    <text evidence="7">Belongs to the PurK/PurT family.</text>
</comment>
<protein>
    <recommendedName>
        <fullName evidence="7">Formate-dependent phosphoribosylglycinamide formyltransferase</fullName>
        <ecNumber evidence="7">6.3.1.21</ecNumber>
    </recommendedName>
    <alternativeName>
        <fullName evidence="7">5'-phosphoribosylglycinamide transformylase 2</fullName>
    </alternativeName>
    <alternativeName>
        <fullName evidence="7">Formate-dependent GAR transformylase</fullName>
    </alternativeName>
    <alternativeName>
        <fullName evidence="7">GAR transformylase 2</fullName>
        <shortName evidence="7">GART 2</shortName>
    </alternativeName>
    <alternativeName>
        <fullName evidence="7">Non-folate glycinamide ribonucleotide transformylase</fullName>
    </alternativeName>
    <alternativeName>
        <fullName evidence="7">Phosphoribosylglycinamide formyltransferase 2</fullName>
    </alternativeName>
</protein>
<feature type="binding site" evidence="7">
    <location>
        <begin position="159"/>
        <end position="164"/>
    </location>
    <ligand>
        <name>ATP</name>
        <dbReference type="ChEBI" id="CHEBI:30616"/>
    </ligand>
</feature>
<feature type="binding site" evidence="7">
    <location>
        <position position="365"/>
    </location>
    <ligand>
        <name>N(1)-(5-phospho-beta-D-ribosyl)glycinamide</name>
        <dbReference type="ChEBI" id="CHEBI:143788"/>
    </ligand>
</feature>
<evidence type="ECO:0000313" key="9">
    <source>
        <dbReference type="EMBL" id="MBB6334698.1"/>
    </source>
</evidence>
<dbReference type="HAMAP" id="MF_01643">
    <property type="entry name" value="PurT"/>
    <property type="match status" value="1"/>
</dbReference>
<dbReference type="SUPFAM" id="SSF56059">
    <property type="entry name" value="Glutathione synthetase ATP-binding domain-like"/>
    <property type="match status" value="1"/>
</dbReference>
<evidence type="ECO:0000259" key="8">
    <source>
        <dbReference type="PROSITE" id="PS50975"/>
    </source>
</evidence>
<feature type="binding site" evidence="7">
    <location>
        <position position="202"/>
    </location>
    <ligand>
        <name>ATP</name>
        <dbReference type="ChEBI" id="CHEBI:30616"/>
    </ligand>
</feature>
<dbReference type="InterPro" id="IPR016185">
    <property type="entry name" value="PreATP-grasp_dom_sf"/>
</dbReference>
<name>A0A923E4F5_9ACTO</name>
<feature type="binding site" evidence="7">
    <location>
        <position position="278"/>
    </location>
    <ligand>
        <name>Mg(2+)</name>
        <dbReference type="ChEBI" id="CHEBI:18420"/>
    </ligand>
</feature>
<keyword evidence="3 7" id="KW-0547">Nucleotide-binding</keyword>
<comment type="catalytic activity">
    <reaction evidence="7">
        <text>N(1)-(5-phospho-beta-D-ribosyl)glycinamide + formate + ATP = N(2)-formyl-N(1)-(5-phospho-beta-D-ribosyl)glycinamide + ADP + phosphate + H(+)</text>
        <dbReference type="Rhea" id="RHEA:24829"/>
        <dbReference type="ChEBI" id="CHEBI:15378"/>
        <dbReference type="ChEBI" id="CHEBI:15740"/>
        <dbReference type="ChEBI" id="CHEBI:30616"/>
        <dbReference type="ChEBI" id="CHEBI:43474"/>
        <dbReference type="ChEBI" id="CHEBI:143788"/>
        <dbReference type="ChEBI" id="CHEBI:147286"/>
        <dbReference type="ChEBI" id="CHEBI:456216"/>
        <dbReference type="EC" id="6.3.1.21"/>
    </reaction>
</comment>
<feature type="binding site" evidence="7">
    <location>
        <position position="290"/>
    </location>
    <ligand>
        <name>Mg(2+)</name>
        <dbReference type="ChEBI" id="CHEBI:18420"/>
    </ligand>
</feature>
<evidence type="ECO:0000256" key="6">
    <source>
        <dbReference type="ARBA" id="ARBA00022842"/>
    </source>
</evidence>
<keyword evidence="2 7" id="KW-0479">Metal-binding</keyword>
<accession>A0A923E4F5</accession>
<gene>
    <name evidence="7" type="primary">purT</name>
    <name evidence="9" type="ORF">HD592_001263</name>
</gene>
<dbReference type="EMBL" id="JACHMK010000001">
    <property type="protein sequence ID" value="MBB6334698.1"/>
    <property type="molecule type" value="Genomic_DNA"/>
</dbReference>
<keyword evidence="5 7" id="KW-0067">ATP-binding</keyword>
<dbReference type="Gene3D" id="3.30.1490.20">
    <property type="entry name" value="ATP-grasp fold, A domain"/>
    <property type="match status" value="1"/>
</dbReference>
<dbReference type="InterPro" id="IPR005862">
    <property type="entry name" value="PurT"/>
</dbReference>
<feature type="binding site" evidence="7">
    <location>
        <position position="297"/>
    </location>
    <ligand>
        <name>N(1)-(5-phospho-beta-D-ribosyl)glycinamide</name>
        <dbReference type="ChEBI" id="CHEBI:143788"/>
    </ligand>
</feature>
<dbReference type="InterPro" id="IPR011761">
    <property type="entry name" value="ATP-grasp"/>
</dbReference>
<feature type="binding site" evidence="7">
    <location>
        <begin position="372"/>
        <end position="373"/>
    </location>
    <ligand>
        <name>N(1)-(5-phospho-beta-D-ribosyl)glycinamide</name>
        <dbReference type="ChEBI" id="CHEBI:143788"/>
    </ligand>
</feature>
<dbReference type="InterPro" id="IPR011054">
    <property type="entry name" value="Rudment_hybrid_motif"/>
</dbReference>
<dbReference type="NCBIfam" id="NF006766">
    <property type="entry name" value="PRK09288.1"/>
    <property type="match status" value="1"/>
</dbReference>
<dbReference type="InterPro" id="IPR003135">
    <property type="entry name" value="ATP-grasp_carboxylate-amine"/>
</dbReference>
<comment type="function">
    <text evidence="7">Involved in the de novo purine biosynthesis. Catalyzes the transfer of formate to 5-phospho-ribosyl-glycinamide (GAR), producing 5-phospho-ribosyl-N-formylglycinamide (FGAR). Formate is provided by PurU via hydrolysis of 10-formyl-tetrahydrofolate.</text>
</comment>
<dbReference type="Pfam" id="PF21244">
    <property type="entry name" value="PurT_C"/>
    <property type="match status" value="1"/>
</dbReference>
<keyword evidence="4 7" id="KW-0658">Purine biosynthesis</keyword>
<dbReference type="GO" id="GO:0043815">
    <property type="term" value="F:phosphoribosylglycinamide formyltransferase 2 activity"/>
    <property type="evidence" value="ECO:0007669"/>
    <property type="project" value="UniProtKB-UniRule"/>
</dbReference>
<proteinExistence type="inferred from homology"/>
<feature type="binding site" evidence="7">
    <location>
        <position position="80"/>
    </location>
    <ligand>
        <name>N(1)-(5-phospho-beta-D-ribosyl)glycinamide</name>
        <dbReference type="ChEBI" id="CHEBI:143788"/>
    </ligand>
</feature>
<dbReference type="Gene3D" id="3.30.470.20">
    <property type="entry name" value="ATP-grasp fold, B domain"/>
    <property type="match status" value="1"/>
</dbReference>
<evidence type="ECO:0000256" key="4">
    <source>
        <dbReference type="ARBA" id="ARBA00022755"/>
    </source>
</evidence>
<dbReference type="GO" id="GO:0004644">
    <property type="term" value="F:phosphoribosylglycinamide formyltransferase activity"/>
    <property type="evidence" value="ECO:0007669"/>
    <property type="project" value="InterPro"/>
</dbReference>
<feature type="domain" description="ATP-grasp" evidence="8">
    <location>
        <begin position="118"/>
        <end position="319"/>
    </location>
</feature>
<keyword evidence="6 7" id="KW-0460">Magnesium</keyword>
<evidence type="ECO:0000256" key="1">
    <source>
        <dbReference type="ARBA" id="ARBA00022598"/>
    </source>
</evidence>
<dbReference type="GO" id="GO:0005524">
    <property type="term" value="F:ATP binding"/>
    <property type="evidence" value="ECO:0007669"/>
    <property type="project" value="UniProtKB-UniRule"/>
</dbReference>
<dbReference type="SUPFAM" id="SSF52440">
    <property type="entry name" value="PreATP-grasp domain"/>
    <property type="match status" value="1"/>
</dbReference>
<dbReference type="Proteomes" id="UP000617426">
    <property type="component" value="Unassembled WGS sequence"/>
</dbReference>
<feature type="binding site" evidence="7">
    <location>
        <begin position="20"/>
        <end position="21"/>
    </location>
    <ligand>
        <name>N(1)-(5-phospho-beta-D-ribosyl)glycinamide</name>
        <dbReference type="ChEBI" id="CHEBI:143788"/>
    </ligand>
</feature>
<evidence type="ECO:0000256" key="5">
    <source>
        <dbReference type="ARBA" id="ARBA00022840"/>
    </source>
</evidence>
<dbReference type="PANTHER" id="PTHR43055:SF1">
    <property type="entry name" value="FORMATE-DEPENDENT PHOSPHORIBOSYLGLYCINAMIDE FORMYLTRANSFERASE"/>
    <property type="match status" value="1"/>
</dbReference>
<dbReference type="InterPro" id="IPR048740">
    <property type="entry name" value="PurT_C"/>
</dbReference>
<dbReference type="RefSeq" id="WP_184452619.1">
    <property type="nucleotide sequence ID" value="NZ_JACHMK010000001.1"/>
</dbReference>
<dbReference type="InterPro" id="IPR054350">
    <property type="entry name" value="PurT/PurK_preATP-grasp"/>
</dbReference>
<comment type="pathway">
    <text evidence="7">Purine metabolism; IMP biosynthesis via de novo pathway; N(2)-formyl-N(1)-(5-phospho-D-ribosyl)glycinamide from N(1)-(5-phospho-D-ribosyl)glycinamide (formate route): step 1/1.</text>
</comment>
<evidence type="ECO:0000256" key="7">
    <source>
        <dbReference type="HAMAP-Rule" id="MF_01643"/>
    </source>
</evidence>
<comment type="subunit">
    <text evidence="7">Homodimer.</text>
</comment>
<comment type="caution">
    <text evidence="9">The sequence shown here is derived from an EMBL/GenBank/DDBJ whole genome shotgun (WGS) entry which is preliminary data.</text>
</comment>
<evidence type="ECO:0000313" key="10">
    <source>
        <dbReference type="Proteomes" id="UP000617426"/>
    </source>
</evidence>